<dbReference type="Proteomes" id="UP000886998">
    <property type="component" value="Unassembled WGS sequence"/>
</dbReference>
<accession>A0A8X7CDS9</accession>
<sequence>MARFEPILAESEMPREHVLSSIIHFPSWSATATVPPKLSRADQEAALTAAGHRSLTLGQSPVDLLTTGAE</sequence>
<dbReference type="EMBL" id="BMAV01014295">
    <property type="protein sequence ID" value="GFY62570.1"/>
    <property type="molecule type" value="Genomic_DNA"/>
</dbReference>
<protein>
    <submittedName>
        <fullName evidence="1">Uncharacterized protein</fullName>
    </submittedName>
</protein>
<comment type="caution">
    <text evidence="1">The sequence shown here is derived from an EMBL/GenBank/DDBJ whole genome shotgun (WGS) entry which is preliminary data.</text>
</comment>
<name>A0A8X7CDS9_9ARAC</name>
<dbReference type="OrthoDB" id="10572651at2759"/>
<evidence type="ECO:0000313" key="2">
    <source>
        <dbReference type="Proteomes" id="UP000886998"/>
    </source>
</evidence>
<gene>
    <name evidence="1" type="ORF">TNIN_142451</name>
</gene>
<proteinExistence type="predicted"/>
<organism evidence="1 2">
    <name type="scientific">Trichonephila inaurata madagascariensis</name>
    <dbReference type="NCBI Taxonomy" id="2747483"/>
    <lineage>
        <taxon>Eukaryota</taxon>
        <taxon>Metazoa</taxon>
        <taxon>Ecdysozoa</taxon>
        <taxon>Arthropoda</taxon>
        <taxon>Chelicerata</taxon>
        <taxon>Arachnida</taxon>
        <taxon>Araneae</taxon>
        <taxon>Araneomorphae</taxon>
        <taxon>Entelegynae</taxon>
        <taxon>Araneoidea</taxon>
        <taxon>Nephilidae</taxon>
        <taxon>Trichonephila</taxon>
        <taxon>Trichonephila inaurata</taxon>
    </lineage>
</organism>
<keyword evidence="2" id="KW-1185">Reference proteome</keyword>
<reference evidence="1" key="1">
    <citation type="submission" date="2020-08" db="EMBL/GenBank/DDBJ databases">
        <title>Multicomponent nature underlies the extraordinary mechanical properties of spider dragline silk.</title>
        <authorList>
            <person name="Kono N."/>
            <person name="Nakamura H."/>
            <person name="Mori M."/>
            <person name="Yoshida Y."/>
            <person name="Ohtoshi R."/>
            <person name="Malay A.D."/>
            <person name="Moran D.A.P."/>
            <person name="Tomita M."/>
            <person name="Numata K."/>
            <person name="Arakawa K."/>
        </authorList>
    </citation>
    <scope>NUCLEOTIDE SEQUENCE</scope>
</reference>
<dbReference type="AlphaFoldDB" id="A0A8X7CDS9"/>
<evidence type="ECO:0000313" key="1">
    <source>
        <dbReference type="EMBL" id="GFY62570.1"/>
    </source>
</evidence>